<proteinExistence type="predicted"/>
<evidence type="ECO:0000256" key="4">
    <source>
        <dbReference type="ARBA" id="ARBA00022833"/>
    </source>
</evidence>
<evidence type="ECO:0000256" key="5">
    <source>
        <dbReference type="ARBA" id="ARBA00023015"/>
    </source>
</evidence>
<name>A0AAV1M7A4_9NEOP</name>
<sequence length="694" mass="77540">MFVSHDKNVSKKKFQKPNILRRKSKIPILRPQVTAEAHESVNEKSLVTTALVEEPVNLQGIQNRLSAQIFGKQRTDNLHQIVNKSPQKLISNAFISEENMLHTKKINRKGKNTNDVTIALLTPQHNNNQDNYIQNGVNVESFLVGGALKQNGIAFEGDGIQLESVDKYDSSKWCSDVIQDTHKVIKGHSNGLISHEGNMFLEQKLDVVTTMVPLSVVSSMHRNNIITIQGELVPSVSNIQNNTFNDLTKSTAKFKCDISDCNKEFSNKQKFKKHQNTHNKGGSNRTPRQTILECPIKALKSGIEEPCGKTFVLREELLKHLNEEHTLEEANHVCAECGRRFFWASGLRAHGRAHGRAGAGAGAGRGALTCGWPGCGRVFRQPCRLREHTRAHTGDKPYPCNYPNCGWSFRTASKLVRHARRHTGERRHACTACGRAFLRREHLREHHARQHAPRARPPHACTHPGCQQSFNNMSSLYMHMKKVHKKEETSTEKTLTSDATTLVEPNAENTFTVSLLQETPVQYSTVTKIDIAGDVHIDGVVGVKIEAKTQEEPVETGVLTEADAEPAVELEEEQHAARTHCTWPLLPRAHCAYGNREDTYVLEEDVQVEQSESSENNIYTVRSDLFLHGNVLTNEDSESMGGGVVSNDTTALSDDLDLLDAHPTIDLMQEELMYTDAVDESSFRVFLLSGEDLA</sequence>
<dbReference type="EMBL" id="CAVLGL010000137">
    <property type="protein sequence ID" value="CAK1602289.1"/>
    <property type="molecule type" value="Genomic_DNA"/>
</dbReference>
<keyword evidence="7" id="KW-0539">Nucleus</keyword>
<evidence type="ECO:0000256" key="8">
    <source>
        <dbReference type="PROSITE-ProRule" id="PRU00042"/>
    </source>
</evidence>
<evidence type="ECO:0000313" key="11">
    <source>
        <dbReference type="Proteomes" id="UP001314205"/>
    </source>
</evidence>
<dbReference type="Gene3D" id="3.30.160.60">
    <property type="entry name" value="Classic Zinc Finger"/>
    <property type="match status" value="6"/>
</dbReference>
<feature type="domain" description="C2H2-type" evidence="9">
    <location>
        <begin position="254"/>
        <end position="283"/>
    </location>
</feature>
<keyword evidence="3 8" id="KW-0863">Zinc-finger</keyword>
<dbReference type="SUPFAM" id="SSF57667">
    <property type="entry name" value="beta-beta-alpha zinc fingers"/>
    <property type="match status" value="6"/>
</dbReference>
<evidence type="ECO:0000256" key="2">
    <source>
        <dbReference type="ARBA" id="ARBA00022723"/>
    </source>
</evidence>
<feature type="domain" description="C2H2-type" evidence="9">
    <location>
        <begin position="398"/>
        <end position="427"/>
    </location>
</feature>
<feature type="domain" description="C2H2-type" evidence="9">
    <location>
        <begin position="428"/>
        <end position="456"/>
    </location>
</feature>
<keyword evidence="4" id="KW-0862">Zinc</keyword>
<dbReference type="PROSITE" id="PS50157">
    <property type="entry name" value="ZINC_FINGER_C2H2_2"/>
    <property type="match status" value="7"/>
</dbReference>
<feature type="domain" description="C2H2-type" evidence="9">
    <location>
        <begin position="459"/>
        <end position="489"/>
    </location>
</feature>
<dbReference type="AlphaFoldDB" id="A0AAV1M7A4"/>
<evidence type="ECO:0000256" key="7">
    <source>
        <dbReference type="ARBA" id="ARBA00023242"/>
    </source>
</evidence>
<dbReference type="PANTHER" id="PTHR46179:SF13">
    <property type="entry name" value="C2H2-TYPE DOMAIN-CONTAINING PROTEIN"/>
    <property type="match status" value="1"/>
</dbReference>
<dbReference type="InterPro" id="IPR013087">
    <property type="entry name" value="Znf_C2H2_type"/>
</dbReference>
<keyword evidence="5" id="KW-0805">Transcription regulation</keyword>
<dbReference type="GO" id="GO:0008270">
    <property type="term" value="F:zinc ion binding"/>
    <property type="evidence" value="ECO:0007669"/>
    <property type="project" value="UniProtKB-KW"/>
</dbReference>
<evidence type="ECO:0000313" key="10">
    <source>
        <dbReference type="EMBL" id="CAK1602289.1"/>
    </source>
</evidence>
<accession>A0AAV1M7A4</accession>
<dbReference type="GO" id="GO:0005634">
    <property type="term" value="C:nucleus"/>
    <property type="evidence" value="ECO:0007669"/>
    <property type="project" value="UniProtKB-SubCell"/>
</dbReference>
<reference evidence="10 11" key="1">
    <citation type="submission" date="2023-11" db="EMBL/GenBank/DDBJ databases">
        <authorList>
            <person name="Hedman E."/>
            <person name="Englund M."/>
            <person name="Stromberg M."/>
            <person name="Nyberg Akerstrom W."/>
            <person name="Nylinder S."/>
            <person name="Jareborg N."/>
            <person name="Kallberg Y."/>
            <person name="Kronander E."/>
        </authorList>
    </citation>
    <scope>NUCLEOTIDE SEQUENCE [LARGE SCALE GENOMIC DNA]</scope>
</reference>
<dbReference type="PROSITE" id="PS00028">
    <property type="entry name" value="ZINC_FINGER_C2H2_1"/>
    <property type="match status" value="6"/>
</dbReference>
<dbReference type="FunFam" id="3.30.160.60:FF:000007">
    <property type="entry name" value="Basic krueppel-like factor 3"/>
    <property type="match status" value="1"/>
</dbReference>
<feature type="domain" description="C2H2-type" evidence="9">
    <location>
        <begin position="292"/>
        <end position="330"/>
    </location>
</feature>
<feature type="domain" description="C2H2-type" evidence="9">
    <location>
        <begin position="368"/>
        <end position="397"/>
    </location>
</feature>
<keyword evidence="11" id="KW-1185">Reference proteome</keyword>
<evidence type="ECO:0000256" key="1">
    <source>
        <dbReference type="ARBA" id="ARBA00004123"/>
    </source>
</evidence>
<evidence type="ECO:0000259" key="9">
    <source>
        <dbReference type="PROSITE" id="PS50157"/>
    </source>
</evidence>
<dbReference type="SMART" id="SM00355">
    <property type="entry name" value="ZnF_C2H2"/>
    <property type="match status" value="7"/>
</dbReference>
<evidence type="ECO:0000256" key="3">
    <source>
        <dbReference type="ARBA" id="ARBA00022771"/>
    </source>
</evidence>
<dbReference type="InterPro" id="IPR051061">
    <property type="entry name" value="Zinc_finger_trans_reg"/>
</dbReference>
<gene>
    <name evidence="10" type="ORF">PARMNEM_LOCUS20815</name>
</gene>
<keyword evidence="2" id="KW-0479">Metal-binding</keyword>
<keyword evidence="6" id="KW-0804">Transcription</keyword>
<protein>
    <recommendedName>
        <fullName evidence="9">C2H2-type domain-containing protein</fullName>
    </recommendedName>
</protein>
<dbReference type="Proteomes" id="UP001314205">
    <property type="component" value="Unassembled WGS sequence"/>
</dbReference>
<evidence type="ECO:0000256" key="6">
    <source>
        <dbReference type="ARBA" id="ARBA00023163"/>
    </source>
</evidence>
<dbReference type="Pfam" id="PF00096">
    <property type="entry name" value="zf-C2H2"/>
    <property type="match status" value="2"/>
</dbReference>
<organism evidence="10 11">
    <name type="scientific">Parnassius mnemosyne</name>
    <name type="common">clouded apollo</name>
    <dbReference type="NCBI Taxonomy" id="213953"/>
    <lineage>
        <taxon>Eukaryota</taxon>
        <taxon>Metazoa</taxon>
        <taxon>Ecdysozoa</taxon>
        <taxon>Arthropoda</taxon>
        <taxon>Hexapoda</taxon>
        <taxon>Insecta</taxon>
        <taxon>Pterygota</taxon>
        <taxon>Neoptera</taxon>
        <taxon>Endopterygota</taxon>
        <taxon>Lepidoptera</taxon>
        <taxon>Glossata</taxon>
        <taxon>Ditrysia</taxon>
        <taxon>Papilionoidea</taxon>
        <taxon>Papilionidae</taxon>
        <taxon>Parnassiinae</taxon>
        <taxon>Parnassini</taxon>
        <taxon>Parnassius</taxon>
        <taxon>Driopa</taxon>
    </lineage>
</organism>
<comment type="caution">
    <text evidence="10">The sequence shown here is derived from an EMBL/GenBank/DDBJ whole genome shotgun (WGS) entry which is preliminary data.</text>
</comment>
<dbReference type="GO" id="GO:0006357">
    <property type="term" value="P:regulation of transcription by RNA polymerase II"/>
    <property type="evidence" value="ECO:0007669"/>
    <property type="project" value="TreeGrafter"/>
</dbReference>
<comment type="subcellular location">
    <subcellularLocation>
        <location evidence="1">Nucleus</location>
    </subcellularLocation>
</comment>
<feature type="domain" description="C2H2-type" evidence="9">
    <location>
        <begin position="332"/>
        <end position="354"/>
    </location>
</feature>
<dbReference type="PANTHER" id="PTHR46179">
    <property type="entry name" value="ZINC FINGER PROTEIN"/>
    <property type="match status" value="1"/>
</dbReference>
<dbReference type="InterPro" id="IPR036236">
    <property type="entry name" value="Znf_C2H2_sf"/>
</dbReference>